<protein>
    <submittedName>
        <fullName evidence="1">Soluble epoxide hydrolase</fullName>
        <ecNumber evidence="1">3.3.2.10</ecNumber>
    </submittedName>
</protein>
<sequence length="114" mass="12353">MTEPLGIDSVEFIEIDGLKIRFRRNRGGTGIPAVLTSPWPESLYAYHRIWSILGTEASLVAVDLPGFGQSESRPQLMSPRAMGQFIPMMLTALGLDRVHAIGPDVGTSALLFAA</sequence>
<comment type="caution">
    <text evidence="1">The sequence shown here is derived from an EMBL/GenBank/DDBJ whole genome shotgun (WGS) entry which is preliminary data.</text>
</comment>
<dbReference type="InterPro" id="IPR029058">
    <property type="entry name" value="AB_hydrolase_fold"/>
</dbReference>
<proteinExistence type="predicted"/>
<accession>A0ABN7IF89</accession>
<dbReference type="EC" id="3.3.2.10" evidence="1"/>
<organism evidence="1 2">
    <name type="scientific">Paraburkholderia hiiakae</name>
    <dbReference type="NCBI Taxonomy" id="1081782"/>
    <lineage>
        <taxon>Bacteria</taxon>
        <taxon>Pseudomonadati</taxon>
        <taxon>Pseudomonadota</taxon>
        <taxon>Betaproteobacteria</taxon>
        <taxon>Burkholderiales</taxon>
        <taxon>Burkholderiaceae</taxon>
        <taxon>Paraburkholderia</taxon>
    </lineage>
</organism>
<reference evidence="1 2" key="1">
    <citation type="submission" date="2020-10" db="EMBL/GenBank/DDBJ databases">
        <authorList>
            <person name="Peeters C."/>
        </authorList>
    </citation>
    <scope>NUCLEOTIDE SEQUENCE [LARGE SCALE GENOMIC DNA]</scope>
    <source>
        <strain evidence="1 2">LMG 27952</strain>
    </source>
</reference>
<dbReference type="Gene3D" id="3.40.50.1820">
    <property type="entry name" value="alpha/beta hydrolase"/>
    <property type="match status" value="1"/>
</dbReference>
<gene>
    <name evidence="1" type="ORF">LMG27952_06617</name>
</gene>
<dbReference type="GO" id="GO:0004301">
    <property type="term" value="F:epoxide hydrolase activity"/>
    <property type="evidence" value="ECO:0007669"/>
    <property type="project" value="UniProtKB-EC"/>
</dbReference>
<keyword evidence="2" id="KW-1185">Reference proteome</keyword>
<evidence type="ECO:0000313" key="2">
    <source>
        <dbReference type="Proteomes" id="UP000656319"/>
    </source>
</evidence>
<evidence type="ECO:0000313" key="1">
    <source>
        <dbReference type="EMBL" id="CAD6558350.1"/>
    </source>
</evidence>
<dbReference type="SUPFAM" id="SSF53474">
    <property type="entry name" value="alpha/beta-Hydrolases"/>
    <property type="match status" value="1"/>
</dbReference>
<dbReference type="Proteomes" id="UP000656319">
    <property type="component" value="Unassembled WGS sequence"/>
</dbReference>
<dbReference type="EMBL" id="CAJHCQ010000024">
    <property type="protein sequence ID" value="CAD6558350.1"/>
    <property type="molecule type" value="Genomic_DNA"/>
</dbReference>
<keyword evidence="1" id="KW-0378">Hydrolase</keyword>
<name>A0ABN7IF89_9BURK</name>
<dbReference type="RefSeq" id="WP_201700067.1">
    <property type="nucleotide sequence ID" value="NZ_CAJHCQ010000024.1"/>
</dbReference>